<evidence type="ECO:0000313" key="2">
    <source>
        <dbReference type="EMBL" id="KRH93446.1"/>
    </source>
</evidence>
<dbReference type="Proteomes" id="UP000051530">
    <property type="component" value="Unassembled WGS sequence"/>
</dbReference>
<comment type="caution">
    <text evidence="2">The sequence shown here is derived from an EMBL/GenBank/DDBJ whole genome shotgun (WGS) entry which is preliminary data.</text>
</comment>
<protein>
    <submittedName>
        <fullName evidence="2">Farnesyl cysteine-carboxyl methyltransferase</fullName>
    </submittedName>
</protein>
<feature type="transmembrane region" description="Helical" evidence="1">
    <location>
        <begin position="49"/>
        <end position="70"/>
    </location>
</feature>
<keyword evidence="2" id="KW-0808">Transferase</keyword>
<accession>A0A0R0LVR3</accession>
<sequence length="186" mass="21591">MPANIEYFLFGMLFVYFLDQKTPIFTVYSTLSCMYTAFLFVSNDVKMDLLLDISELLTFVGMLSLESFILQKILRLRLISFFGGMCSLSGFVLFLYTLRHIWSQNAYRSTTGPFSIVRHPLHTSLLIFLAGSCVYLASFGSLFVLIWYLKTYNVKYQQLDDSLRTSREYYLNTRAGIPFLTNIEQK</sequence>
<keyword evidence="2" id="KW-0489">Methyltransferase</keyword>
<feature type="transmembrane region" description="Helical" evidence="1">
    <location>
        <begin position="125"/>
        <end position="149"/>
    </location>
</feature>
<dbReference type="EMBL" id="LGUB01000334">
    <property type="protein sequence ID" value="KRH93446.1"/>
    <property type="molecule type" value="Genomic_DNA"/>
</dbReference>
<keyword evidence="3" id="KW-1185">Reference proteome</keyword>
<dbReference type="GO" id="GO:0032259">
    <property type="term" value="P:methylation"/>
    <property type="evidence" value="ECO:0007669"/>
    <property type="project" value="UniProtKB-KW"/>
</dbReference>
<dbReference type="Gene3D" id="1.20.120.1630">
    <property type="match status" value="1"/>
</dbReference>
<dbReference type="VEuPathDB" id="MicrosporidiaDB:M153_8760002180"/>
<organism evidence="2 3">
    <name type="scientific">Pseudoloma neurophilia</name>
    <dbReference type="NCBI Taxonomy" id="146866"/>
    <lineage>
        <taxon>Eukaryota</taxon>
        <taxon>Fungi</taxon>
        <taxon>Fungi incertae sedis</taxon>
        <taxon>Microsporidia</taxon>
        <taxon>Pseudoloma</taxon>
    </lineage>
</organism>
<dbReference type="AlphaFoldDB" id="A0A0R0LVR3"/>
<dbReference type="OrthoDB" id="422086at2759"/>
<dbReference type="GO" id="GO:0008168">
    <property type="term" value="F:methyltransferase activity"/>
    <property type="evidence" value="ECO:0007669"/>
    <property type="project" value="UniProtKB-KW"/>
</dbReference>
<evidence type="ECO:0000256" key="1">
    <source>
        <dbReference type="SAM" id="Phobius"/>
    </source>
</evidence>
<keyword evidence="1" id="KW-1133">Transmembrane helix</keyword>
<reference evidence="2 3" key="1">
    <citation type="submission" date="2015-07" db="EMBL/GenBank/DDBJ databases">
        <title>The genome of Pseudoloma neurophilia, a relevant intracellular parasite of the zebrafish.</title>
        <authorList>
            <person name="Ndikumana S."/>
            <person name="Pelin A."/>
            <person name="Sanders J."/>
            <person name="Corradi N."/>
        </authorList>
    </citation>
    <scope>NUCLEOTIDE SEQUENCE [LARGE SCALE GENOMIC DNA]</scope>
    <source>
        <strain evidence="2 3">MK1</strain>
    </source>
</reference>
<evidence type="ECO:0000313" key="3">
    <source>
        <dbReference type="Proteomes" id="UP000051530"/>
    </source>
</evidence>
<feature type="transmembrane region" description="Helical" evidence="1">
    <location>
        <begin position="76"/>
        <end position="98"/>
    </location>
</feature>
<keyword evidence="1" id="KW-0472">Membrane</keyword>
<gene>
    <name evidence="2" type="ORF">M153_8760002180</name>
</gene>
<keyword evidence="1" id="KW-0812">Transmembrane</keyword>
<name>A0A0R0LVR3_9MICR</name>
<proteinExistence type="predicted"/>